<proteinExistence type="inferred from homology"/>
<dbReference type="InterPro" id="IPR006665">
    <property type="entry name" value="OmpA-like"/>
</dbReference>
<keyword evidence="4 6" id="KW-0998">Cell outer membrane</keyword>
<dbReference type="PANTHER" id="PTHR30329">
    <property type="entry name" value="STATOR ELEMENT OF FLAGELLAR MOTOR COMPLEX"/>
    <property type="match status" value="1"/>
</dbReference>
<evidence type="ECO:0000313" key="11">
    <source>
        <dbReference type="EMBL" id="SDY74891.1"/>
    </source>
</evidence>
<comment type="subunit">
    <text evidence="6">The Tol-Pal system is composed of five core proteins: the inner membrane proteins TolA, TolQ and TolR, the periplasmic protein TolB and the outer membrane protein Pal. They form a network linking the inner and outer membranes and the peptidoglycan layer.</text>
</comment>
<dbReference type="EMBL" id="CP065748">
    <property type="protein sequence ID" value="QPS84126.1"/>
    <property type="molecule type" value="Genomic_DNA"/>
</dbReference>
<dbReference type="PANTHER" id="PTHR30329:SF21">
    <property type="entry name" value="LIPOPROTEIN YIAD-RELATED"/>
    <property type="match status" value="1"/>
</dbReference>
<dbReference type="RefSeq" id="WP_016450685.1">
    <property type="nucleotide sequence ID" value="NZ_AP025556.1"/>
</dbReference>
<evidence type="ECO:0000259" key="9">
    <source>
        <dbReference type="PROSITE" id="PS51123"/>
    </source>
</evidence>
<keyword evidence="2 6" id="KW-0472">Membrane</keyword>
<dbReference type="GO" id="GO:0051301">
    <property type="term" value="P:cell division"/>
    <property type="evidence" value="ECO:0007669"/>
    <property type="project" value="UniProtKB-UniRule"/>
</dbReference>
<gene>
    <name evidence="6" type="primary">pal</name>
    <name evidence="10" type="ORF">I6G47_14140</name>
    <name evidence="11" type="ORF">SAMN05421547_107231</name>
</gene>
<feature type="region of interest" description="Disordered" evidence="7">
    <location>
        <begin position="150"/>
        <end position="174"/>
    </location>
</feature>
<dbReference type="InterPro" id="IPR050330">
    <property type="entry name" value="Bact_OuterMem_StrucFunc"/>
</dbReference>
<evidence type="ECO:0000256" key="6">
    <source>
        <dbReference type="HAMAP-Rule" id="MF_02204"/>
    </source>
</evidence>
<evidence type="ECO:0000313" key="10">
    <source>
        <dbReference type="EMBL" id="QPS84126.1"/>
    </source>
</evidence>
<evidence type="ECO:0000256" key="8">
    <source>
        <dbReference type="SAM" id="SignalP"/>
    </source>
</evidence>
<dbReference type="GO" id="GO:0009279">
    <property type="term" value="C:cell outer membrane"/>
    <property type="evidence" value="ECO:0007669"/>
    <property type="project" value="UniProtKB-SubCell"/>
</dbReference>
<dbReference type="Gene3D" id="3.30.1330.60">
    <property type="entry name" value="OmpA-like domain"/>
    <property type="match status" value="1"/>
</dbReference>
<keyword evidence="3 6" id="KW-0564">Palmitate</keyword>
<keyword evidence="1 6" id="KW-0732">Signal</keyword>
<keyword evidence="6" id="KW-0132">Cell division</keyword>
<sequence length="174" mass="18904">MSHTLRLCTIVLLAAGLAACGSTATTSTQRSEHHYAFGKAPAPAPASSGVAPVVATSQADQRGPANVAHIVYFDFDAYTIRSSDRAIVESHAQWLRSNPGRSVMLRGHTDRRGGIEYNLALGQKRADAVRNSLQLLGVNPARVESVSYGKERLADEGTSEDAHQRNRRVEFDYR</sequence>
<evidence type="ECO:0000313" key="13">
    <source>
        <dbReference type="Proteomes" id="UP000595064"/>
    </source>
</evidence>
<dbReference type="AlphaFoldDB" id="A0A1H3MDU6"/>
<keyword evidence="5 6" id="KW-0449">Lipoprotein</keyword>
<accession>A0A1H3MDU6</accession>
<feature type="domain" description="OmpA-like" evidence="9">
    <location>
        <begin position="60"/>
        <end position="174"/>
    </location>
</feature>
<evidence type="ECO:0000313" key="12">
    <source>
        <dbReference type="Proteomes" id="UP000183417"/>
    </source>
</evidence>
<feature type="chain" id="PRO_5044558456" description="Peptidoglycan-associated lipoprotein" evidence="8">
    <location>
        <begin position="25"/>
        <end position="174"/>
    </location>
</feature>
<protein>
    <recommendedName>
        <fullName evidence="6">Peptidoglycan-associated lipoprotein</fullName>
        <shortName evidence="6">PAL</shortName>
    </recommendedName>
</protein>
<evidence type="ECO:0000256" key="2">
    <source>
        <dbReference type="ARBA" id="ARBA00023136"/>
    </source>
</evidence>
<dbReference type="PROSITE" id="PS51257">
    <property type="entry name" value="PROKAR_LIPOPROTEIN"/>
    <property type="match status" value="1"/>
</dbReference>
<name>A0A1H3MDU6_9BURK</name>
<dbReference type="Proteomes" id="UP000595064">
    <property type="component" value="Chromosome"/>
</dbReference>
<organism evidence="11 12">
    <name type="scientific">Delftia lacustris</name>
    <dbReference type="NCBI Taxonomy" id="558537"/>
    <lineage>
        <taxon>Bacteria</taxon>
        <taxon>Pseudomonadati</taxon>
        <taxon>Pseudomonadota</taxon>
        <taxon>Betaproteobacteria</taxon>
        <taxon>Burkholderiales</taxon>
        <taxon>Comamonadaceae</taxon>
        <taxon>Delftia</taxon>
    </lineage>
</organism>
<dbReference type="Pfam" id="PF00691">
    <property type="entry name" value="OmpA"/>
    <property type="match status" value="1"/>
</dbReference>
<dbReference type="InterPro" id="IPR006664">
    <property type="entry name" value="OMP_bac"/>
</dbReference>
<dbReference type="PROSITE" id="PS51123">
    <property type="entry name" value="OMPA_2"/>
    <property type="match status" value="1"/>
</dbReference>
<evidence type="ECO:0000256" key="7">
    <source>
        <dbReference type="SAM" id="MobiDB-lite"/>
    </source>
</evidence>
<dbReference type="GeneID" id="94694298"/>
<dbReference type="EMBL" id="FNPE01000007">
    <property type="protein sequence ID" value="SDY74891.1"/>
    <property type="molecule type" value="Genomic_DNA"/>
</dbReference>
<keyword evidence="6" id="KW-0131">Cell cycle</keyword>
<dbReference type="HAMAP" id="MF_02204">
    <property type="entry name" value="Pal"/>
    <property type="match status" value="1"/>
</dbReference>
<dbReference type="SUPFAM" id="SSF103088">
    <property type="entry name" value="OmpA-like"/>
    <property type="match status" value="1"/>
</dbReference>
<evidence type="ECO:0000256" key="5">
    <source>
        <dbReference type="ARBA" id="ARBA00023288"/>
    </source>
</evidence>
<feature type="signal peptide" evidence="8">
    <location>
        <begin position="1"/>
        <end position="24"/>
    </location>
</feature>
<comment type="subcellular location">
    <subcellularLocation>
        <location evidence="6">Cell outer membrane</location>
        <topology evidence="6">Lipid-anchor</topology>
    </subcellularLocation>
</comment>
<reference evidence="11 12" key="1">
    <citation type="submission" date="2016-10" db="EMBL/GenBank/DDBJ databases">
        <authorList>
            <person name="de Groot N.N."/>
        </authorList>
    </citation>
    <scope>NUCLEOTIDE SEQUENCE [LARGE SCALE GENOMIC DNA]</scope>
    <source>
        <strain evidence="11 12">LMG 24775</strain>
    </source>
</reference>
<evidence type="ECO:0000256" key="3">
    <source>
        <dbReference type="ARBA" id="ARBA00023139"/>
    </source>
</evidence>
<evidence type="ECO:0000256" key="4">
    <source>
        <dbReference type="ARBA" id="ARBA00023237"/>
    </source>
</evidence>
<reference evidence="10 13" key="2">
    <citation type="submission" date="2020-12" db="EMBL/GenBank/DDBJ databases">
        <title>FDA dAtabase for Regulatory Grade micrObial Sequences (FDA-ARGOS): Supporting development and validation of Infectious Disease Dx tests.</title>
        <authorList>
            <person name="Sproer C."/>
            <person name="Gronow S."/>
            <person name="Severitt S."/>
            <person name="Schroder I."/>
            <person name="Tallon L."/>
            <person name="Sadzewicz L."/>
            <person name="Zhao X."/>
            <person name="Boylan J."/>
            <person name="Ott S."/>
            <person name="Bowen H."/>
            <person name="Vavikolanu K."/>
            <person name="Mehta A."/>
            <person name="Aluvathingal J."/>
            <person name="Nadendla S."/>
            <person name="Lowell S."/>
            <person name="Myers T."/>
            <person name="Yan Y."/>
            <person name="Sichtig H."/>
        </authorList>
    </citation>
    <scope>NUCLEOTIDE SEQUENCE [LARGE SCALE GENOMIC DNA]</scope>
    <source>
        <strain evidence="10 13">FDAARGOS_890</strain>
    </source>
</reference>
<dbReference type="Proteomes" id="UP000183417">
    <property type="component" value="Unassembled WGS sequence"/>
</dbReference>
<comment type="function">
    <text evidence="6">Part of the Tol-Pal system, which plays a role in outer membrane invagination during cell division and is important for maintaining outer membrane integrity.</text>
</comment>
<evidence type="ECO:0000256" key="1">
    <source>
        <dbReference type="ARBA" id="ARBA00022729"/>
    </source>
</evidence>
<dbReference type="InterPro" id="IPR039001">
    <property type="entry name" value="Pal"/>
</dbReference>
<keyword evidence="13" id="KW-1185">Reference proteome</keyword>
<comment type="similarity">
    <text evidence="6">Belongs to the Pal lipoprotein family.</text>
</comment>
<dbReference type="CDD" id="cd07185">
    <property type="entry name" value="OmpA_C-like"/>
    <property type="match status" value="1"/>
</dbReference>
<dbReference type="PROSITE" id="PS01068">
    <property type="entry name" value="OMPA_1"/>
    <property type="match status" value="1"/>
</dbReference>
<dbReference type="KEGG" id="dla:I6G47_14140"/>
<dbReference type="InterPro" id="IPR036737">
    <property type="entry name" value="OmpA-like_sf"/>
</dbReference>
<dbReference type="PRINTS" id="PR01021">
    <property type="entry name" value="OMPADOMAIN"/>
</dbReference>
<dbReference type="InterPro" id="IPR006690">
    <property type="entry name" value="OMPA-like_CS"/>
</dbReference>